<evidence type="ECO:0000256" key="4">
    <source>
        <dbReference type="ARBA" id="ARBA00023098"/>
    </source>
</evidence>
<dbReference type="CDD" id="cd05907">
    <property type="entry name" value="VL_LC_FACS_like"/>
    <property type="match status" value="1"/>
</dbReference>
<reference evidence="7 8" key="1">
    <citation type="submission" date="2023-09" db="EMBL/GenBank/DDBJ databases">
        <title>Demequina sp. a novel bacteria isolated from Capsicum annuum.</title>
        <authorList>
            <person name="Humaira Z."/>
            <person name="Lee J."/>
            <person name="Cho D."/>
        </authorList>
    </citation>
    <scope>NUCLEOTIDE SEQUENCE [LARGE SCALE GENOMIC DNA]</scope>
    <source>
        <strain evidence="7 8">OYTSA14</strain>
    </source>
</reference>
<name>A0AA96FCA9_9MICO</name>
<gene>
    <name evidence="7" type="ORF">RN606_05915</name>
</gene>
<evidence type="ECO:0000259" key="6">
    <source>
        <dbReference type="Pfam" id="PF00501"/>
    </source>
</evidence>
<dbReference type="PANTHER" id="PTHR43272">
    <property type="entry name" value="LONG-CHAIN-FATTY-ACID--COA LIGASE"/>
    <property type="match status" value="1"/>
</dbReference>
<dbReference type="GO" id="GO:0004467">
    <property type="term" value="F:long-chain fatty acid-CoA ligase activity"/>
    <property type="evidence" value="ECO:0007669"/>
    <property type="project" value="TreeGrafter"/>
</dbReference>
<evidence type="ECO:0000256" key="2">
    <source>
        <dbReference type="ARBA" id="ARBA00022598"/>
    </source>
</evidence>
<keyword evidence="2" id="KW-0436">Ligase</keyword>
<dbReference type="Pfam" id="PF00501">
    <property type="entry name" value="AMP-binding"/>
    <property type="match status" value="1"/>
</dbReference>
<dbReference type="SUPFAM" id="SSF56801">
    <property type="entry name" value="Acetyl-CoA synthetase-like"/>
    <property type="match status" value="1"/>
</dbReference>
<evidence type="ECO:0000256" key="1">
    <source>
        <dbReference type="ARBA" id="ARBA00006432"/>
    </source>
</evidence>
<evidence type="ECO:0000256" key="3">
    <source>
        <dbReference type="ARBA" id="ARBA00022832"/>
    </source>
</evidence>
<evidence type="ECO:0000313" key="8">
    <source>
        <dbReference type="Proteomes" id="UP001304125"/>
    </source>
</evidence>
<evidence type="ECO:0000313" key="7">
    <source>
        <dbReference type="EMBL" id="WNM25685.1"/>
    </source>
</evidence>
<dbReference type="Gene3D" id="3.40.50.12780">
    <property type="entry name" value="N-terminal domain of ligase-like"/>
    <property type="match status" value="1"/>
</dbReference>
<dbReference type="Proteomes" id="UP001304125">
    <property type="component" value="Chromosome"/>
</dbReference>
<accession>A0AA96FCA9</accession>
<evidence type="ECO:0000256" key="5">
    <source>
        <dbReference type="ARBA" id="ARBA00032875"/>
    </source>
</evidence>
<dbReference type="RefSeq" id="WP_313501027.1">
    <property type="nucleotide sequence ID" value="NZ_CP134879.1"/>
</dbReference>
<dbReference type="InterPro" id="IPR020845">
    <property type="entry name" value="AMP-binding_CS"/>
</dbReference>
<comment type="similarity">
    <text evidence="1">Belongs to the ATP-dependent AMP-binding enzyme family.</text>
</comment>
<keyword evidence="4" id="KW-0443">Lipid metabolism</keyword>
<protein>
    <recommendedName>
        <fullName evidence="5">Acyl-CoA synthetase</fullName>
    </recommendedName>
</protein>
<dbReference type="AlphaFoldDB" id="A0AA96FCA9"/>
<dbReference type="GO" id="GO:0016020">
    <property type="term" value="C:membrane"/>
    <property type="evidence" value="ECO:0007669"/>
    <property type="project" value="TreeGrafter"/>
</dbReference>
<dbReference type="InterPro" id="IPR042099">
    <property type="entry name" value="ANL_N_sf"/>
</dbReference>
<keyword evidence="3" id="KW-0276">Fatty acid metabolism</keyword>
<dbReference type="Pfam" id="PF23562">
    <property type="entry name" value="AMP-binding_C_3"/>
    <property type="match status" value="1"/>
</dbReference>
<dbReference type="PROSITE" id="PS00455">
    <property type="entry name" value="AMP_BINDING"/>
    <property type="match status" value="1"/>
</dbReference>
<dbReference type="PANTHER" id="PTHR43272:SF32">
    <property type="entry name" value="AMP-DEPENDENT SYNTHETASE_LIGASE DOMAIN-CONTAINING PROTEIN"/>
    <property type="match status" value="1"/>
</dbReference>
<dbReference type="EMBL" id="CP134879">
    <property type="protein sequence ID" value="WNM25685.1"/>
    <property type="molecule type" value="Genomic_DNA"/>
</dbReference>
<organism evidence="7 8">
    <name type="scientific">Demequina capsici</name>
    <dbReference type="NCBI Taxonomy" id="3075620"/>
    <lineage>
        <taxon>Bacteria</taxon>
        <taxon>Bacillati</taxon>
        <taxon>Actinomycetota</taxon>
        <taxon>Actinomycetes</taxon>
        <taxon>Micrococcales</taxon>
        <taxon>Demequinaceae</taxon>
        <taxon>Demequina</taxon>
    </lineage>
</organism>
<dbReference type="InterPro" id="IPR000873">
    <property type="entry name" value="AMP-dep_synth/lig_dom"/>
</dbReference>
<feature type="domain" description="AMP-dependent synthetase/ligase" evidence="6">
    <location>
        <begin position="18"/>
        <end position="421"/>
    </location>
</feature>
<keyword evidence="8" id="KW-1185">Reference proteome</keyword>
<sequence length="596" mass="64290">METAAQEYAPNIPLMIRAAWERLADRTVLRYTDEDDVWHDLTGGEAQALVNAVAKGFIARGVQPGQTVSIMARTRYEWSIIDVALWTAGALPVPIYDTSSASQIDWITSDAEVSMIVVETSHHAELALSVAADPESPLKDVLVIDDGVVDQLAAEGVDVPDAELNRRIALAGHGDLATIIYTSGTTGRPKGVQLTHFSYVRHTVGIQQELAPVLLSEGASTVLFMTLAHSLARLVEVVLLASGTVIGYCPDSRKLVPLLGTFKPTLLLAVPRVFEKVYNSAEQTAAAGGKVKIFRWAAKQSIDYSRARGTSRGPSPMLRATHALAYRLVLSRIVDVLGGNARWAISGSAPLGERLGHFYGGLGLHLMEGYGLTEVNAASHVNRPDVTKIGTVGRILPGMEAKAADDGEILMRGDMLFTGYHRNPDATAAAMVDGWFATGDIGTIDDEGFLTITGRKKEIIVTAGGKNVAPAVLEDRLRAYPLVDQCVVVGDGKPFIAALVTLDAEALPGWLKGKDLPVMTVAEAAAHPVVREHMDRAVERANKAVSRAESIRKYEILLDEFSVDNGYLTPSLKVKRATVLKDFADRIEQLYTTRKA</sequence>
<proteinExistence type="inferred from homology"/>